<reference evidence="3 4" key="1">
    <citation type="submission" date="2019-03" db="EMBL/GenBank/DDBJ databases">
        <title>An improved genome assembly of the fluke Schistosoma japonicum.</title>
        <authorList>
            <person name="Hu W."/>
            <person name="Luo F."/>
            <person name="Yin M."/>
            <person name="Mo X."/>
            <person name="Sun C."/>
            <person name="Wu Q."/>
            <person name="Zhu B."/>
            <person name="Xiang M."/>
            <person name="Wang J."/>
            <person name="Wang Y."/>
            <person name="Zhang T."/>
            <person name="Xu B."/>
            <person name="Zheng H."/>
            <person name="Feng Z."/>
        </authorList>
    </citation>
    <scope>NUCLEOTIDE SEQUENCE [LARGE SCALE GENOMIC DNA]</scope>
    <source>
        <strain evidence="3">HuSjv2</strain>
        <tissue evidence="3">Worms</tissue>
    </source>
</reference>
<evidence type="ECO:0000313" key="3">
    <source>
        <dbReference type="EMBL" id="TNN11558.1"/>
    </source>
</evidence>
<feature type="compositionally biased region" description="Low complexity" evidence="1">
    <location>
        <begin position="739"/>
        <end position="754"/>
    </location>
</feature>
<dbReference type="OrthoDB" id="6243832at2759"/>
<proteinExistence type="predicted"/>
<evidence type="ECO:0000256" key="2">
    <source>
        <dbReference type="SAM" id="Phobius"/>
    </source>
</evidence>
<keyword evidence="2" id="KW-0812">Transmembrane</keyword>
<comment type="caution">
    <text evidence="3">The sequence shown here is derived from an EMBL/GenBank/DDBJ whole genome shotgun (WGS) entry which is preliminary data.</text>
</comment>
<sequence>MQSGSEWRSYLAEAMCNPKSNHLPHQFYLPAPKISPTRYSMYEDNSNSHHETNHGLMNKGSSATFILRIKDIGLTKTNLNRNGISSGSSSSYASSMKGISGSDDLILATGSACPSDPGIACSHDYLSIDARVSSVYDTKINNVPIIRFCLVNSSTVKAATVRSTTLTNTSSPPSIITPETFLLSSMNTMDYNQLYPPDESHLVGQVYGPFSNVYGLQFTSNLNLLDPYIIHGKGIVLEYIALLCVPISPPSGNGVVDYRFRTSEQTSHTFAYAEVFCPSDRWLEPMDPGLDEVYTKSSSTTGDRSLDNNNNPWWLQRRRHVTLICDHHERKWIPNHLPEACLTSDELATFVAQITKNLQEMERNTKLLLNNHSQSDSNSINESVMLKNIDPLQLNTTHTSLYLKAANDDDQVTHISSVVLGIILGLLIFLLAVLLVVYSLRHKLFEHYHKTIDLAAISSSSRLGSSSLATFSRSKDTLLFPTSKKSIMSYNGNHTDLFKSYPHLTSHNTINESFPDFPTTAGVQHQQRPFLLHASTLSGVNKKPSNVEFITDGYLPPWRNSLKTNHQTPNAISALTLVPNTPGSDRRHIMNSLPWLRTNSTSHISSTNNATNNHSNMIPNNNDIDNNNNSHSGFGASSETVLFSSLNPPNGIPRSWWLPWRRSMRKKRRLYTQLQRRQEIQSLSQRGLLESGSSFLGKSTPQLPNNRCYMMTSNNTSNNIDGINDLPRLGGTMSTLLQPSLPKIPTSPSSSSISNKEESQYPHHYQHPYSNHIQMRSKRSNERERITSQCTKTLVTTTPITSNGSNSVKVSGLYANHDPANSPTQFICTNYPMNNPNDNRLNTSCIYPKTNSNIQSVSSWINVNDNDLPWKFTPPSRSSFSNGIRRLSSFFRGFNHSNGSFTPPRNHYSSSYKKPSYRSSSFNTARSELMPSMPILPSFNYLTTSNKNITNNNDNGNVNGNGRIVPSSNPYPTDSFRLNGRHITHPLIQPTMQSMSESSDLHRKHKYNDNLWSTQTVKPLSLFHQDVYLQQQQQQQHNMYSSGDDHTTLGGDMLSRNTTKTSLQGSSRIDSLLSTELIDLCGSGTNVNNAGTNAIGIKDDQIDNKLNSASVTINQTVVPNSFYNFSMMNKLDYIEKDELTTNNYNHHFPYITDPYLEPVSLKRRQQRNYNNRDLNTGENKIDDLIKLNRHEQQHPTVHSGTSSAISSLVFADDSDLSKASEHSSGSKESDQYSSLQVMTTQIVSNENHVNNCITNNTTAITVTTNITTTTTKTATTDTIHSYILPPMKHPSTTIDYVTYDETRSYEKKIPSIPNQLIVQSIQPCSVDNNSNLLNKNSTHLTEGATSSTLLSDHEVQRRINTIKSDCDSRPLSEEMISNHYYDLNRNTNYQEISTESYQGDNRNTNQQSLCKSHPPLPPLWCHNSNNSNNVQHFDKNNNNMINRNFGSVDSLYETVDIPRTNSTTPMTMQQFIPSKHFIYPRNIVSNNNRESRRSMALPPTPILPPTSSISTVKAPIRLIGEMDDWNLPSCSDDSE</sequence>
<feature type="region of interest" description="Disordered" evidence="1">
    <location>
        <begin position="1489"/>
        <end position="1508"/>
    </location>
</feature>
<protein>
    <submittedName>
        <fullName evidence="3">Uncharacterized protein</fullName>
    </submittedName>
</protein>
<keyword evidence="2" id="KW-0472">Membrane</keyword>
<dbReference type="GO" id="GO:0000987">
    <property type="term" value="F:cis-regulatory region sequence-specific DNA binding"/>
    <property type="evidence" value="ECO:0007669"/>
    <property type="project" value="TreeGrafter"/>
</dbReference>
<evidence type="ECO:0000313" key="4">
    <source>
        <dbReference type="Proteomes" id="UP000311919"/>
    </source>
</evidence>
<keyword evidence="4" id="KW-1185">Reference proteome</keyword>
<dbReference type="GO" id="GO:0042594">
    <property type="term" value="P:response to starvation"/>
    <property type="evidence" value="ECO:0007669"/>
    <property type="project" value="TreeGrafter"/>
</dbReference>
<dbReference type="Proteomes" id="UP000311919">
    <property type="component" value="Unassembled WGS sequence"/>
</dbReference>
<feature type="transmembrane region" description="Helical" evidence="2">
    <location>
        <begin position="418"/>
        <end position="440"/>
    </location>
</feature>
<feature type="region of interest" description="Disordered" evidence="1">
    <location>
        <begin position="739"/>
        <end position="764"/>
    </location>
</feature>
<dbReference type="GO" id="GO:0000981">
    <property type="term" value="F:DNA-binding transcription factor activity, RNA polymerase II-specific"/>
    <property type="evidence" value="ECO:0007669"/>
    <property type="project" value="TreeGrafter"/>
</dbReference>
<gene>
    <name evidence="3" type="ORF">EWB00_004497</name>
</gene>
<dbReference type="GO" id="GO:0005634">
    <property type="term" value="C:nucleus"/>
    <property type="evidence" value="ECO:0007669"/>
    <property type="project" value="TreeGrafter"/>
</dbReference>
<organism evidence="3 4">
    <name type="scientific">Schistosoma japonicum</name>
    <name type="common">Blood fluke</name>
    <dbReference type="NCBI Taxonomy" id="6182"/>
    <lineage>
        <taxon>Eukaryota</taxon>
        <taxon>Metazoa</taxon>
        <taxon>Spiralia</taxon>
        <taxon>Lophotrochozoa</taxon>
        <taxon>Platyhelminthes</taxon>
        <taxon>Trematoda</taxon>
        <taxon>Digenea</taxon>
        <taxon>Strigeidida</taxon>
        <taxon>Schistosomatoidea</taxon>
        <taxon>Schistosomatidae</taxon>
        <taxon>Schistosoma</taxon>
    </lineage>
</organism>
<keyword evidence="2" id="KW-1133">Transmembrane helix</keyword>
<evidence type="ECO:0000256" key="1">
    <source>
        <dbReference type="SAM" id="MobiDB-lite"/>
    </source>
</evidence>
<dbReference type="PANTHER" id="PTHR14596">
    <property type="entry name" value="ZINC FINGER PROTEIN"/>
    <property type="match status" value="1"/>
</dbReference>
<accession>A0A4Z2D527</accession>
<dbReference type="PANTHER" id="PTHR14596:SF72">
    <property type="entry name" value="ZINC FINGER PROTEIN MSN2-RELATED"/>
    <property type="match status" value="1"/>
</dbReference>
<dbReference type="EMBL" id="SKCS01000288">
    <property type="protein sequence ID" value="TNN11558.1"/>
    <property type="molecule type" value="Genomic_DNA"/>
</dbReference>
<name>A0A4Z2D527_SCHJA</name>